<feature type="non-terminal residue" evidence="2">
    <location>
        <position position="300"/>
    </location>
</feature>
<dbReference type="Proteomes" id="UP000789508">
    <property type="component" value="Unassembled WGS sequence"/>
</dbReference>
<evidence type="ECO:0000313" key="3">
    <source>
        <dbReference type="Proteomes" id="UP000789508"/>
    </source>
</evidence>
<dbReference type="Pfam" id="PF10546">
    <property type="entry name" value="P63C"/>
    <property type="match status" value="1"/>
</dbReference>
<name>A0A9N9I588_9GLOM</name>
<dbReference type="AlphaFoldDB" id="A0A9N9I588"/>
<comment type="caution">
    <text evidence="2">The sequence shown here is derived from an EMBL/GenBank/DDBJ whole genome shotgun (WGS) entry which is preliminary data.</text>
</comment>
<accession>A0A9N9I588</accession>
<dbReference type="EMBL" id="CAJVPS010026239">
    <property type="protein sequence ID" value="CAG8720974.1"/>
    <property type="molecule type" value="Genomic_DNA"/>
</dbReference>
<evidence type="ECO:0000313" key="2">
    <source>
        <dbReference type="EMBL" id="CAG8720974.1"/>
    </source>
</evidence>
<gene>
    <name evidence="2" type="ORF">ALEPTO_LOCUS12260</name>
</gene>
<sequence length="300" mass="34547">MNRKKEGIIKYKGELDLIGSKQPCYVLEDGRRVLSGRGMQDVLKMVDEVGDSGHRPPGTRFKRYLEQKSLQPFIYKGKKVDHFDPIICYDGEQKIHGYEATLLVDFCDGMLEARKSIKLSSLRQEIIAEQCETLVRALAKVSIIALIDEATEMFSLGYYKDVFGVYDVDFTAENIKRKPRFIGFLTNELIYKNLPKGSFVLKEIKERTPKTKGGHYKKRFHQSLTPLGKKALEEIINTVRTLAWVSGKDRNKFRRLVKERLQLEKELPYIDIEAMDDNKNETKVDKVLGALLKTPKPKKN</sequence>
<protein>
    <submittedName>
        <fullName evidence="2">7024_t:CDS:1</fullName>
    </submittedName>
</protein>
<proteinExistence type="predicted"/>
<keyword evidence="3" id="KW-1185">Reference proteome</keyword>
<reference evidence="2" key="1">
    <citation type="submission" date="2021-06" db="EMBL/GenBank/DDBJ databases">
        <authorList>
            <person name="Kallberg Y."/>
            <person name="Tangrot J."/>
            <person name="Rosling A."/>
        </authorList>
    </citation>
    <scope>NUCLEOTIDE SEQUENCE</scope>
    <source>
        <strain evidence="2">FL130A</strain>
    </source>
</reference>
<dbReference type="OrthoDB" id="10052789at2759"/>
<organism evidence="2 3">
    <name type="scientific">Ambispora leptoticha</name>
    <dbReference type="NCBI Taxonomy" id="144679"/>
    <lineage>
        <taxon>Eukaryota</taxon>
        <taxon>Fungi</taxon>
        <taxon>Fungi incertae sedis</taxon>
        <taxon>Mucoromycota</taxon>
        <taxon>Glomeromycotina</taxon>
        <taxon>Glomeromycetes</taxon>
        <taxon>Archaeosporales</taxon>
        <taxon>Ambisporaceae</taxon>
        <taxon>Ambispora</taxon>
    </lineage>
</organism>
<feature type="non-terminal residue" evidence="2">
    <location>
        <position position="1"/>
    </location>
</feature>
<dbReference type="InterPro" id="IPR018874">
    <property type="entry name" value="Phage_Mx8_p63_C"/>
</dbReference>
<feature type="domain" description="Bacteriophage Mx8 p63 C-terminal" evidence="1">
    <location>
        <begin position="153"/>
        <end position="229"/>
    </location>
</feature>
<evidence type="ECO:0000259" key="1">
    <source>
        <dbReference type="Pfam" id="PF10546"/>
    </source>
</evidence>